<gene>
    <name evidence="2" type="ORF">Nans01_22210</name>
</gene>
<feature type="transmembrane region" description="Helical" evidence="1">
    <location>
        <begin position="203"/>
        <end position="222"/>
    </location>
</feature>
<name>A0A9W6UJB1_9ACTN</name>
<feature type="transmembrane region" description="Helical" evidence="1">
    <location>
        <begin position="33"/>
        <end position="50"/>
    </location>
</feature>
<dbReference type="Proteomes" id="UP001165092">
    <property type="component" value="Unassembled WGS sequence"/>
</dbReference>
<organism evidence="2 3">
    <name type="scientific">Nocardiopsis ansamitocini</name>
    <dbReference type="NCBI Taxonomy" id="1670832"/>
    <lineage>
        <taxon>Bacteria</taxon>
        <taxon>Bacillati</taxon>
        <taxon>Actinomycetota</taxon>
        <taxon>Actinomycetes</taxon>
        <taxon>Streptosporangiales</taxon>
        <taxon>Nocardiopsidaceae</taxon>
        <taxon>Nocardiopsis</taxon>
    </lineage>
</organism>
<feature type="transmembrane region" description="Helical" evidence="1">
    <location>
        <begin position="229"/>
        <end position="248"/>
    </location>
</feature>
<keyword evidence="1" id="KW-1133">Transmembrane helix</keyword>
<protein>
    <submittedName>
        <fullName evidence="2">Uncharacterized protein</fullName>
    </submittedName>
</protein>
<evidence type="ECO:0000313" key="3">
    <source>
        <dbReference type="Proteomes" id="UP001165092"/>
    </source>
</evidence>
<feature type="transmembrane region" description="Helical" evidence="1">
    <location>
        <begin position="56"/>
        <end position="73"/>
    </location>
</feature>
<proteinExistence type="predicted"/>
<sequence length="250" mass="26091">MDSRTIRLHHPDLRVYRPGAGWTHPGRLRSRWALARLGLLLAVAMALAPVIVPAPWTQNTTLALCCACVAWLVRDGALDTARYTSVCMTLLASVLVLRLGLPLVGVAGTVPAGAAASLGAAQLYLVAGIRKLGSPHFMSGRVLADNIAYGAYQARAGSPDFFRVPSPQVMAGLLEGPWFLPLLRAAAIGAALVELTLGLGALGLLPGVVVVGLAVPTHLAFLAVSPRRIVPFTVASVGLLLIAVQAPVLR</sequence>
<dbReference type="EMBL" id="BSQG01000003">
    <property type="protein sequence ID" value="GLU47870.1"/>
    <property type="molecule type" value="Genomic_DNA"/>
</dbReference>
<dbReference type="AlphaFoldDB" id="A0A9W6UJB1"/>
<keyword evidence="1" id="KW-0812">Transmembrane</keyword>
<accession>A0A9W6UJB1</accession>
<evidence type="ECO:0000256" key="1">
    <source>
        <dbReference type="SAM" id="Phobius"/>
    </source>
</evidence>
<keyword evidence="3" id="KW-1185">Reference proteome</keyword>
<reference evidence="2" key="1">
    <citation type="submission" date="2023-02" db="EMBL/GenBank/DDBJ databases">
        <title>Nocardiopsis ansamitocini NBRC 112285.</title>
        <authorList>
            <person name="Ichikawa N."/>
            <person name="Sato H."/>
            <person name="Tonouchi N."/>
        </authorList>
    </citation>
    <scope>NUCLEOTIDE SEQUENCE</scope>
    <source>
        <strain evidence="2">NBRC 112285</strain>
    </source>
</reference>
<evidence type="ECO:0000313" key="2">
    <source>
        <dbReference type="EMBL" id="GLU47870.1"/>
    </source>
</evidence>
<comment type="caution">
    <text evidence="2">The sequence shown here is derived from an EMBL/GenBank/DDBJ whole genome shotgun (WGS) entry which is preliminary data.</text>
</comment>
<keyword evidence="1" id="KW-0472">Membrane</keyword>